<dbReference type="EMBL" id="CU207211">
    <property type="protein sequence ID" value="CAL61741.1"/>
    <property type="molecule type" value="Genomic_DNA"/>
</dbReference>
<evidence type="ECO:0000313" key="2">
    <source>
        <dbReference type="EMBL" id="CAL61741.1"/>
    </source>
</evidence>
<dbReference type="AlphaFoldDB" id="A4G5F4"/>
<evidence type="ECO:0000313" key="3">
    <source>
        <dbReference type="Proteomes" id="UP000006697"/>
    </source>
</evidence>
<keyword evidence="1" id="KW-0732">Signal</keyword>
<reference evidence="2 3" key="1">
    <citation type="journal article" date="2007" name="PLoS Genet.">
        <title>A tale of two oxidation states: bacterial colonization of arsenic-rich environments.</title>
        <authorList>
            <person name="Muller D."/>
            <person name="Medigue C."/>
            <person name="Koechler S."/>
            <person name="Barbe V."/>
            <person name="Barakat M."/>
            <person name="Talla E."/>
            <person name="Bonnefoy V."/>
            <person name="Krin E."/>
            <person name="Arsene-Ploetze F."/>
            <person name="Carapito C."/>
            <person name="Chandler M."/>
            <person name="Cournoyer B."/>
            <person name="Cruveiller S."/>
            <person name="Dossat C."/>
            <person name="Duval S."/>
            <person name="Heymann M."/>
            <person name="Leize E."/>
            <person name="Lieutaud A."/>
            <person name="Lievremont D."/>
            <person name="Makita Y."/>
            <person name="Mangenot S."/>
            <person name="Nitschke W."/>
            <person name="Ortet P."/>
            <person name="Perdrial N."/>
            <person name="Schoepp B."/>
            <person name="Siguier N."/>
            <person name="Simeonova D.D."/>
            <person name="Rouy Z."/>
            <person name="Segurens B."/>
            <person name="Turlin E."/>
            <person name="Vallenet D."/>
            <person name="Van Dorsselaer A."/>
            <person name="Weiss S."/>
            <person name="Weissenbach J."/>
            <person name="Lett M.C."/>
            <person name="Danchin A."/>
            <person name="Bertin P.N."/>
        </authorList>
    </citation>
    <scope>NUCLEOTIDE SEQUENCE [LARGE SCALE GENOMIC DNA]</scope>
    <source>
        <strain evidence="3">ULPAs1</strain>
    </source>
</reference>
<gene>
    <name evidence="2" type="ordered locus">HEAR1579</name>
</gene>
<keyword evidence="3" id="KW-1185">Reference proteome</keyword>
<feature type="chain" id="PRO_5002669171" evidence="1">
    <location>
        <begin position="24"/>
        <end position="136"/>
    </location>
</feature>
<dbReference type="Proteomes" id="UP000006697">
    <property type="component" value="Chromosome"/>
</dbReference>
<evidence type="ECO:0000256" key="1">
    <source>
        <dbReference type="SAM" id="SignalP"/>
    </source>
</evidence>
<organism evidence="2 3">
    <name type="scientific">Herminiimonas arsenicoxydans</name>
    <dbReference type="NCBI Taxonomy" id="204773"/>
    <lineage>
        <taxon>Bacteria</taxon>
        <taxon>Pseudomonadati</taxon>
        <taxon>Pseudomonadota</taxon>
        <taxon>Betaproteobacteria</taxon>
        <taxon>Burkholderiales</taxon>
        <taxon>Oxalobacteraceae</taxon>
        <taxon>Herminiimonas</taxon>
    </lineage>
</organism>
<name>A4G5F4_HERAR</name>
<dbReference type="STRING" id="204773.HEAR1579"/>
<accession>A4G5F4</accession>
<protein>
    <submittedName>
        <fullName evidence="2">Uncharacterized protein</fullName>
    </submittedName>
</protein>
<sequence length="136" mass="14155">MNRTLKTLLLWLLVATLPIQGLAAAMQTSCGPAHHTALEVAVDDNAHHHDGGAMPDLDDAVAAHHSASGLSSTSDHTSTPHKHLSSACCVGAIAFTSITLFTPTYTSSELVLVSPSPLVTGFIPTGLERPPKRISA</sequence>
<dbReference type="HOGENOM" id="CLU_1872606_0_0_4"/>
<dbReference type="KEGG" id="har:HEAR1579"/>
<proteinExistence type="predicted"/>
<feature type="signal peptide" evidence="1">
    <location>
        <begin position="1"/>
        <end position="23"/>
    </location>
</feature>